<dbReference type="PANTHER" id="PTHR31672">
    <property type="entry name" value="BNACNNG10540D PROTEIN"/>
    <property type="match status" value="1"/>
</dbReference>
<dbReference type="SUPFAM" id="SSF81383">
    <property type="entry name" value="F-box domain"/>
    <property type="match status" value="1"/>
</dbReference>
<dbReference type="Proteomes" id="UP001459277">
    <property type="component" value="Unassembled WGS sequence"/>
</dbReference>
<reference evidence="2 3" key="1">
    <citation type="submission" date="2024-01" db="EMBL/GenBank/DDBJ databases">
        <title>A telomere-to-telomere, gap-free genome of sweet tea (Lithocarpus litseifolius).</title>
        <authorList>
            <person name="Zhou J."/>
        </authorList>
    </citation>
    <scope>NUCLEOTIDE SEQUENCE [LARGE SCALE GENOMIC DNA]</scope>
    <source>
        <strain evidence="2">Zhou-2022a</strain>
        <tissue evidence="2">Leaf</tissue>
    </source>
</reference>
<dbReference type="InterPro" id="IPR006527">
    <property type="entry name" value="F-box-assoc_dom_typ1"/>
</dbReference>
<dbReference type="Pfam" id="PF00646">
    <property type="entry name" value="F-box"/>
    <property type="match status" value="1"/>
</dbReference>
<name>A0AAW2DZZ8_9ROSI</name>
<dbReference type="Gene3D" id="1.20.1280.50">
    <property type="match status" value="1"/>
</dbReference>
<gene>
    <name evidence="2" type="ORF">SO802_002172</name>
</gene>
<evidence type="ECO:0000313" key="3">
    <source>
        <dbReference type="Proteomes" id="UP001459277"/>
    </source>
</evidence>
<sequence>MSDNSRPEVSKSLTEEEAILWDSLPPEILTHILVRLPIKSIITCSSVSKTWKSLILNPTFISTHLRHSSSNNNNLLLFRLCPKPLVEAFDDMDPVGHEKEVYALHRDDTITNFDQYTRFDDFPLHRKSCSGIFRVVGTCNGLICLADDLNYLCPNFYLWNPCVKKYVRLPYPYLLTAGFYTAAVGFGFDSKTNDYKVVMFVTRGRGYSHDHEDEGEYPPKVEVEVEVEVEVGVYSLATGKWREATAERPKCAVRNTVIVDLRLQAFVNGALHLVCYKTTPEIRFLYFVLVFDLEDEVFREIPLPKHSDMFFWKWVSIMAFGKSIAVFKPGYSVNAPDIWVLKNYSDASSWTKIISLDIDAQAPLQMPPSRFYRVKTPSLKAFSKSGEAILQTHKKRLVSKDLETKEVKDLGITGSKYSFVDSYVESLVLLDKPDLANPYPYRPY</sequence>
<dbReference type="InterPro" id="IPR036047">
    <property type="entry name" value="F-box-like_dom_sf"/>
</dbReference>
<accession>A0AAW2DZZ8</accession>
<dbReference type="InterPro" id="IPR017451">
    <property type="entry name" value="F-box-assoc_interact_dom"/>
</dbReference>
<feature type="domain" description="F-box" evidence="1">
    <location>
        <begin position="18"/>
        <end position="64"/>
    </location>
</feature>
<evidence type="ECO:0000259" key="1">
    <source>
        <dbReference type="PROSITE" id="PS50181"/>
    </source>
</evidence>
<dbReference type="InterPro" id="IPR001810">
    <property type="entry name" value="F-box_dom"/>
</dbReference>
<evidence type="ECO:0000313" key="2">
    <source>
        <dbReference type="EMBL" id="KAL0015103.1"/>
    </source>
</evidence>
<dbReference type="InterPro" id="IPR050796">
    <property type="entry name" value="SCF_F-box_component"/>
</dbReference>
<organism evidence="2 3">
    <name type="scientific">Lithocarpus litseifolius</name>
    <dbReference type="NCBI Taxonomy" id="425828"/>
    <lineage>
        <taxon>Eukaryota</taxon>
        <taxon>Viridiplantae</taxon>
        <taxon>Streptophyta</taxon>
        <taxon>Embryophyta</taxon>
        <taxon>Tracheophyta</taxon>
        <taxon>Spermatophyta</taxon>
        <taxon>Magnoliopsida</taxon>
        <taxon>eudicotyledons</taxon>
        <taxon>Gunneridae</taxon>
        <taxon>Pentapetalae</taxon>
        <taxon>rosids</taxon>
        <taxon>fabids</taxon>
        <taxon>Fagales</taxon>
        <taxon>Fagaceae</taxon>
        <taxon>Lithocarpus</taxon>
    </lineage>
</organism>
<keyword evidence="3" id="KW-1185">Reference proteome</keyword>
<dbReference type="AlphaFoldDB" id="A0AAW2DZZ8"/>
<proteinExistence type="predicted"/>
<dbReference type="EMBL" id="JAZDWU010000001">
    <property type="protein sequence ID" value="KAL0015103.1"/>
    <property type="molecule type" value="Genomic_DNA"/>
</dbReference>
<protein>
    <recommendedName>
        <fullName evidence="1">F-box domain-containing protein</fullName>
    </recommendedName>
</protein>
<dbReference type="Pfam" id="PF07734">
    <property type="entry name" value="FBA_1"/>
    <property type="match status" value="1"/>
</dbReference>
<dbReference type="NCBIfam" id="TIGR01640">
    <property type="entry name" value="F_box_assoc_1"/>
    <property type="match status" value="1"/>
</dbReference>
<comment type="caution">
    <text evidence="2">The sequence shown here is derived from an EMBL/GenBank/DDBJ whole genome shotgun (WGS) entry which is preliminary data.</text>
</comment>
<dbReference type="PANTHER" id="PTHR31672:SF13">
    <property type="entry name" value="F-BOX PROTEIN CPR30-LIKE"/>
    <property type="match status" value="1"/>
</dbReference>
<dbReference type="CDD" id="cd22157">
    <property type="entry name" value="F-box_AtFBW1-like"/>
    <property type="match status" value="1"/>
</dbReference>
<dbReference type="PROSITE" id="PS50181">
    <property type="entry name" value="FBOX"/>
    <property type="match status" value="1"/>
</dbReference>
<dbReference type="SMART" id="SM00256">
    <property type="entry name" value="FBOX"/>
    <property type="match status" value="1"/>
</dbReference>